<comment type="caution">
    <text evidence="4">The sequence shown here is derived from an EMBL/GenBank/DDBJ whole genome shotgun (WGS) entry which is preliminary data.</text>
</comment>
<keyword evidence="5" id="KW-1185">Reference proteome</keyword>
<name>A0A428W2G2_AMYBA</name>
<dbReference type="AlphaFoldDB" id="A0A428W2G2"/>
<sequence length="134" mass="13886">MRGRHADAAAYRLGVLDDPEEFEEHLLGCARCRARVTGFGPVAGALAEAARLGWLPRGGPAGRYRPPGDGAAGKPYAHRRGSVAGPLLLLVLGMAVTALGVARPVAGKIRVASAAYIVSPALVVDLRRGALCRP</sequence>
<protein>
    <recommendedName>
        <fullName evidence="6">Zinc-finger domain-containing protein</fullName>
    </recommendedName>
</protein>
<evidence type="ECO:0000256" key="2">
    <source>
        <dbReference type="ARBA" id="ARBA00023163"/>
    </source>
</evidence>
<feature type="transmembrane region" description="Helical" evidence="3">
    <location>
        <begin position="83"/>
        <end position="102"/>
    </location>
</feature>
<dbReference type="OrthoDB" id="3697795at2"/>
<keyword evidence="3" id="KW-1133">Transmembrane helix</keyword>
<dbReference type="Proteomes" id="UP000286716">
    <property type="component" value="Unassembled WGS sequence"/>
</dbReference>
<keyword evidence="1" id="KW-0805">Transcription regulation</keyword>
<dbReference type="RefSeq" id="WP_020643674.1">
    <property type="nucleotide sequence ID" value="NZ_QHHU01000072.1"/>
</dbReference>
<dbReference type="EMBL" id="QHHU01000072">
    <property type="protein sequence ID" value="RSM37227.1"/>
    <property type="molecule type" value="Genomic_DNA"/>
</dbReference>
<keyword evidence="3" id="KW-0472">Membrane</keyword>
<accession>A0A428W2G2</accession>
<gene>
    <name evidence="4" type="ORF">DMA12_37330</name>
</gene>
<keyword evidence="2" id="KW-0804">Transcription</keyword>
<proteinExistence type="predicted"/>
<reference evidence="4 5" key="1">
    <citation type="submission" date="2018-05" db="EMBL/GenBank/DDBJ databases">
        <title>Evolution of GPA BGCs.</title>
        <authorList>
            <person name="Waglechner N."/>
            <person name="Wright G.D."/>
        </authorList>
    </citation>
    <scope>NUCLEOTIDE SEQUENCE [LARGE SCALE GENOMIC DNA]</scope>
    <source>
        <strain evidence="4 5">DSM 5908</strain>
    </source>
</reference>
<dbReference type="InterPro" id="IPR041916">
    <property type="entry name" value="Anti_sigma_zinc_sf"/>
</dbReference>
<evidence type="ECO:0000313" key="5">
    <source>
        <dbReference type="Proteomes" id="UP000286716"/>
    </source>
</evidence>
<evidence type="ECO:0000256" key="3">
    <source>
        <dbReference type="SAM" id="Phobius"/>
    </source>
</evidence>
<organism evidence="4 5">
    <name type="scientific">Amycolatopsis balhimycina DSM 5908</name>
    <dbReference type="NCBI Taxonomy" id="1081091"/>
    <lineage>
        <taxon>Bacteria</taxon>
        <taxon>Bacillati</taxon>
        <taxon>Actinomycetota</taxon>
        <taxon>Actinomycetes</taxon>
        <taxon>Pseudonocardiales</taxon>
        <taxon>Pseudonocardiaceae</taxon>
        <taxon>Amycolatopsis</taxon>
    </lineage>
</organism>
<dbReference type="Gene3D" id="1.10.10.1320">
    <property type="entry name" value="Anti-sigma factor, zinc-finger domain"/>
    <property type="match status" value="1"/>
</dbReference>
<keyword evidence="3" id="KW-0812">Transmembrane</keyword>
<evidence type="ECO:0008006" key="6">
    <source>
        <dbReference type="Google" id="ProtNLM"/>
    </source>
</evidence>
<evidence type="ECO:0000256" key="1">
    <source>
        <dbReference type="ARBA" id="ARBA00023015"/>
    </source>
</evidence>
<evidence type="ECO:0000313" key="4">
    <source>
        <dbReference type="EMBL" id="RSM37227.1"/>
    </source>
</evidence>